<evidence type="ECO:0000313" key="5">
    <source>
        <dbReference type="EMBL" id="KAL3775949.1"/>
    </source>
</evidence>
<dbReference type="InterPro" id="IPR035999">
    <property type="entry name" value="Sec7_dom_sf"/>
</dbReference>
<feature type="region of interest" description="Disordered" evidence="1">
    <location>
        <begin position="458"/>
        <end position="487"/>
    </location>
</feature>
<dbReference type="CDD" id="cd00171">
    <property type="entry name" value="Sec7"/>
    <property type="match status" value="1"/>
</dbReference>
<feature type="compositionally biased region" description="Polar residues" evidence="1">
    <location>
        <begin position="1423"/>
        <end position="1440"/>
    </location>
</feature>
<organism evidence="5 6">
    <name type="scientific">Cyclotella cryptica</name>
    <dbReference type="NCBI Taxonomy" id="29204"/>
    <lineage>
        <taxon>Eukaryota</taxon>
        <taxon>Sar</taxon>
        <taxon>Stramenopiles</taxon>
        <taxon>Ochrophyta</taxon>
        <taxon>Bacillariophyta</taxon>
        <taxon>Coscinodiscophyceae</taxon>
        <taxon>Thalassiosirophycidae</taxon>
        <taxon>Stephanodiscales</taxon>
        <taxon>Stephanodiscaceae</taxon>
        <taxon>Cyclotella</taxon>
    </lineage>
</organism>
<comment type="caution">
    <text evidence="5">The sequence shown here is derived from an EMBL/GenBank/DDBJ whole genome shotgun (WGS) entry which is preliminary data.</text>
</comment>
<feature type="region of interest" description="Disordered" evidence="1">
    <location>
        <begin position="632"/>
        <end position="659"/>
    </location>
</feature>
<feature type="domain" description="SEC7" evidence="3">
    <location>
        <begin position="1448"/>
        <end position="1657"/>
    </location>
</feature>
<evidence type="ECO:0000313" key="6">
    <source>
        <dbReference type="Proteomes" id="UP001516023"/>
    </source>
</evidence>
<protein>
    <submittedName>
        <fullName evidence="5">Uncharacterized protein</fullName>
    </submittedName>
</protein>
<dbReference type="Proteomes" id="UP001516023">
    <property type="component" value="Unassembled WGS sequence"/>
</dbReference>
<dbReference type="GO" id="GO:0005737">
    <property type="term" value="C:cytoplasm"/>
    <property type="evidence" value="ECO:0007669"/>
    <property type="project" value="UniProtKB-ARBA"/>
</dbReference>
<dbReference type="InterPro" id="IPR023394">
    <property type="entry name" value="Sec7_C_sf"/>
</dbReference>
<dbReference type="PANTHER" id="PTHR10663">
    <property type="entry name" value="GUANYL-NUCLEOTIDE EXCHANGE FACTOR"/>
    <property type="match status" value="1"/>
</dbReference>
<dbReference type="Gene3D" id="2.30.29.30">
    <property type="entry name" value="Pleckstrin-homology domain (PH domain)/Phosphotyrosine-binding domain (PTB)"/>
    <property type="match status" value="1"/>
</dbReference>
<gene>
    <name evidence="5" type="ORF">HJC23_011649</name>
</gene>
<name>A0ABD3NK83_9STRA</name>
<evidence type="ECO:0000259" key="4">
    <source>
        <dbReference type="PROSITE" id="PS51498"/>
    </source>
</evidence>
<dbReference type="InterPro" id="IPR023341">
    <property type="entry name" value="MABP"/>
</dbReference>
<keyword evidence="6" id="KW-1185">Reference proteome</keyword>
<dbReference type="SUPFAM" id="SSF48425">
    <property type="entry name" value="Sec7 domain"/>
    <property type="match status" value="1"/>
</dbReference>
<evidence type="ECO:0000259" key="2">
    <source>
        <dbReference type="PROSITE" id="PS50003"/>
    </source>
</evidence>
<feature type="compositionally biased region" description="Polar residues" evidence="1">
    <location>
        <begin position="265"/>
        <end position="291"/>
    </location>
</feature>
<feature type="compositionally biased region" description="Polar residues" evidence="1">
    <location>
        <begin position="313"/>
        <end position="334"/>
    </location>
</feature>
<dbReference type="InterPro" id="IPR000904">
    <property type="entry name" value="Sec7_dom"/>
</dbReference>
<dbReference type="PROSITE" id="PS50190">
    <property type="entry name" value="SEC7"/>
    <property type="match status" value="1"/>
</dbReference>
<sequence>MTTARNGLKEANNVVRSIYHQITCGDAPLNDLSAIRSLLSDNGTGNNHPHQTNGNDPSVNPEGNDTLSSTASEHSCNSSMGPASSSLPFKKPTKLPPRPPGSKRGGEREGASSLSYDGDAADLECEAPGAVLTGTVSLARLCRRTEESVGSGMALSARGDADLMVESSFIPWLPMTDEDAEPARIPTKLWGPGESDGPTPRRHNGGSAIDLTQLQLDGLGHFTENDGDENDSEQDEIGHSRISFCYDENIGDYSQFNEQYTNASLRQSEQAGAEQSSVTHQKSFPNKASETTSHEKPRMQMFASEYARILSSSKHSTAVNHRSRRPSNMGNMMVSSKLKARLSRNDNDSNTASGGIPTLDECSSAVASAAITDIVVTSGSDPPPRGYYRAFPLESPEKNMTSTRKRSKRLYLNAKKEVNWDRAVQRPCVTAICVIYPDRNEFVPPGFSVVRHYRTHGYSQQTRGKDVDNAESGSSSSSPANINPSSSGERVYLCYRRSREGNPITGILCLKPTKGDLIPEGYTVLERTPRNFVADMSAKTSDHPTFLAYRQRLENLECLRPLPLVLAVLHSRSTDGGRRELKAYYCTGGTVVFSDVGHLHIMDRSTHSLLSSSSAQSRLTLIQLSRKESGNAVPKWGSSASSHSSAHSQSQGQRRDSKNERGVLFESLGNHCEDDLSVSSSHQFADQDIKYDSASASSFETPIESTVTRSPSHESLSSYCTSATSKSSPTLSLLKRTTPRYHSLFSHSDDTLQACFDAMHFIPSIECARSSARFGDSSFLQSRVTVITPILTACYTSQGGSALLAVEGLTSLLKDTLFFEPDVVPYDEDGTFCDDVVESSVRLTLLDLAIQVVCDVATSSARETYFRSCVDFVSDAVRYARGKLNNRTIGFVLRFYLFVFYFGASIPSSGWPFNTEWNHSNSGIVDDVLLSDDFDSIVREKSSLIGVYLPGGAPQAAAIALKELVSMMIGRLGAGMNSPSSSTVEETSNLRTVARHIVTEIVENAMNKVDVANLTQLALYQIHRSGGSELFWHDMINSCGTGLFGHDTLSSRGLAHANIIAFAILTSFVKISSGKVRVISNNSEPVPRDVASKLLSLELLLFFIKTWQNSIHGKNITQDSDDNASSGSVLCPVGDERNSAATMVYVMRRLIIPTLLSNTSSALEDCRVFRRVLRIISQFWSNPYFRARMDIDLAVLMEHYVLRSLCMGAQVNRTVAFAPADGEGEAPTVTDDMPSLLNQQLDVLEEMSVWFSLDHKEIIDFYLKFDIGHDGSLPATYCSLCTKIIEALCNLAEQCGAIICEHSRFTSINGANTSPRKSGLSPRASDVSHMAHVRETAQLLRERSFNVITLIVKSMMRCASIKQYPTSPVKKLLASEQDADQVITFGMSPQLSPAIADDNNIIDYWHTSIERRKAPLQPIFNHPSRTSFESDSSQSLNIKNSRSEDSSKYSMSQHKKEALDIAFDLISTKGLKKGLDYLIACHLLTSSPRDVSSFLRIHQSSIDPEILGDYLGEGGIDGADKDYWNHIRFNYTRAISFVGMNVEQGLRHYLTGCGFRLPGEAQKIDRIISTFSQCYWEDNAGDLQKCPFQDQDTVFLVSFAIIMLNTDLHKASASGQKGRAPKKMTRNEFIANLRHVYNSVDKFRDYLITIYDSIEANPIEISNFPRSAQKGIGFDRTSPSLPFRDDSDFATSIQLWVRGVKRAQELLRTLAVRHDGIVSVHDQVHDESTLLELTYEMFGSTWHLFHGIINTTIDNAYIDLTGLDCCVDLLEYSICTASFLDMSLERSAFSKLLGRVNRFNELKVSKDESHQESLVDNNTMNSFSTVGLNELNEVRNLSQQMRTSLFIDDSKVDAMKRVAMRIRNGEILLNDPSRTFVREGDLIKRHQLAGRSSTYRFFLFSDVLLYAHKSAHGDYKVHEELPLHLMKVEDYESPATNKARKNTFHIHHPNKSFLVVAPSLAEKQWWVDDIRSSIKKEIKRKARIESARKAASSAEK</sequence>
<dbReference type="SMART" id="SM00222">
    <property type="entry name" value="Sec7"/>
    <property type="match status" value="1"/>
</dbReference>
<dbReference type="Pfam" id="PF00169">
    <property type="entry name" value="PH"/>
    <property type="match status" value="1"/>
</dbReference>
<dbReference type="InterPro" id="IPR011993">
    <property type="entry name" value="PH-like_dom_sf"/>
</dbReference>
<feature type="region of interest" description="Disordered" evidence="1">
    <location>
        <begin position="40"/>
        <end position="116"/>
    </location>
</feature>
<accession>A0ABD3NK83</accession>
<dbReference type="Gene3D" id="1.10.1000.11">
    <property type="entry name" value="Arf Nucleotide-binding Site Opener,domain 2"/>
    <property type="match status" value="1"/>
</dbReference>
<feature type="region of interest" description="Disordered" evidence="1">
    <location>
        <begin position="313"/>
        <end position="358"/>
    </location>
</feature>
<dbReference type="Pfam" id="PF01369">
    <property type="entry name" value="Sec7"/>
    <property type="match status" value="1"/>
</dbReference>
<feature type="compositionally biased region" description="Polar residues" evidence="1">
    <location>
        <begin position="40"/>
        <end position="87"/>
    </location>
</feature>
<dbReference type="PROSITE" id="PS51498">
    <property type="entry name" value="MABP"/>
    <property type="match status" value="1"/>
</dbReference>
<feature type="compositionally biased region" description="Low complexity" evidence="1">
    <location>
        <begin position="472"/>
        <end position="487"/>
    </location>
</feature>
<feature type="compositionally biased region" description="Low complexity" evidence="1">
    <location>
        <begin position="638"/>
        <end position="651"/>
    </location>
</feature>
<reference evidence="5 6" key="1">
    <citation type="journal article" date="2020" name="G3 (Bethesda)">
        <title>Improved Reference Genome for Cyclotella cryptica CCMP332, a Model for Cell Wall Morphogenesis, Salinity Adaptation, and Lipid Production in Diatoms (Bacillariophyta).</title>
        <authorList>
            <person name="Roberts W.R."/>
            <person name="Downey K.M."/>
            <person name="Ruck E.C."/>
            <person name="Traller J.C."/>
            <person name="Alverson A.J."/>
        </authorList>
    </citation>
    <scope>NUCLEOTIDE SEQUENCE [LARGE SCALE GENOMIC DNA]</scope>
    <source>
        <strain evidence="5 6">CCMP332</strain>
    </source>
</reference>
<dbReference type="Gene3D" id="2.100.10.50">
    <property type="match status" value="1"/>
</dbReference>
<dbReference type="EMBL" id="JABMIG020000520">
    <property type="protein sequence ID" value="KAL3775949.1"/>
    <property type="molecule type" value="Genomic_DNA"/>
</dbReference>
<feature type="domain" description="MABP" evidence="4">
    <location>
        <begin position="368"/>
        <end position="553"/>
    </location>
</feature>
<dbReference type="PANTHER" id="PTHR10663:SF395">
    <property type="entry name" value="SEC7 DOMAIN CONTAINING PROTEIN"/>
    <property type="match status" value="1"/>
</dbReference>
<evidence type="ECO:0000256" key="1">
    <source>
        <dbReference type="SAM" id="MobiDB-lite"/>
    </source>
</evidence>
<evidence type="ECO:0000259" key="3">
    <source>
        <dbReference type="PROSITE" id="PS50190"/>
    </source>
</evidence>
<feature type="region of interest" description="Disordered" evidence="1">
    <location>
        <begin position="1420"/>
        <end position="1450"/>
    </location>
</feature>
<dbReference type="Gene3D" id="1.10.220.20">
    <property type="match status" value="1"/>
</dbReference>
<proteinExistence type="predicted"/>
<dbReference type="SUPFAM" id="SSF50729">
    <property type="entry name" value="PH domain-like"/>
    <property type="match status" value="1"/>
</dbReference>
<feature type="domain" description="PH" evidence="2">
    <location>
        <begin position="1875"/>
        <end position="1975"/>
    </location>
</feature>
<dbReference type="InterPro" id="IPR001849">
    <property type="entry name" value="PH_domain"/>
</dbReference>
<feature type="region of interest" description="Disordered" evidence="1">
    <location>
        <begin position="265"/>
        <end position="298"/>
    </location>
</feature>
<dbReference type="SMART" id="SM00233">
    <property type="entry name" value="PH"/>
    <property type="match status" value="1"/>
</dbReference>
<dbReference type="PROSITE" id="PS50003">
    <property type="entry name" value="PH_DOMAIN"/>
    <property type="match status" value="1"/>
</dbReference>